<evidence type="ECO:0000313" key="1">
    <source>
        <dbReference type="EMBL" id="TKR69571.1"/>
    </source>
</evidence>
<protein>
    <submittedName>
        <fullName evidence="1">Uncharacterized protein</fullName>
    </submittedName>
</protein>
<reference evidence="1 2" key="1">
    <citation type="journal article" date="2015" name="Genome Biol.">
        <title>Comparative genomics of Steinernema reveals deeply conserved gene regulatory networks.</title>
        <authorList>
            <person name="Dillman A.R."/>
            <person name="Macchietto M."/>
            <person name="Porter C.F."/>
            <person name="Rogers A."/>
            <person name="Williams B."/>
            <person name="Antoshechkin I."/>
            <person name="Lee M.M."/>
            <person name="Goodwin Z."/>
            <person name="Lu X."/>
            <person name="Lewis E.E."/>
            <person name="Goodrich-Blair H."/>
            <person name="Stock S.P."/>
            <person name="Adams B.J."/>
            <person name="Sternberg P.W."/>
            <person name="Mortazavi A."/>
        </authorList>
    </citation>
    <scope>NUCLEOTIDE SEQUENCE [LARGE SCALE GENOMIC DNA]</scope>
    <source>
        <strain evidence="1 2">ALL</strain>
    </source>
</reference>
<name>A0A4U5MJN6_STECR</name>
<gene>
    <name evidence="1" type="ORF">L596_021711</name>
</gene>
<dbReference type="AlphaFoldDB" id="A0A4U5MJN6"/>
<accession>A0A4U5MJN6</accession>
<sequence>MDANLFFGSVGRTCIKKHISYLESPLDQYYKELGILNLNERLFERFLKAFSNIHLAAYTLKTEAFCLTASFCLTFKNPNGEEFFELYMNATHLRNFDCVDEALG</sequence>
<proteinExistence type="predicted"/>
<keyword evidence="2" id="KW-1185">Reference proteome</keyword>
<evidence type="ECO:0000313" key="2">
    <source>
        <dbReference type="Proteomes" id="UP000298663"/>
    </source>
</evidence>
<comment type="caution">
    <text evidence="1">The sequence shown here is derived from an EMBL/GenBank/DDBJ whole genome shotgun (WGS) entry which is preliminary data.</text>
</comment>
<dbReference type="EMBL" id="AZBU02000007">
    <property type="protein sequence ID" value="TKR69571.1"/>
    <property type="molecule type" value="Genomic_DNA"/>
</dbReference>
<reference evidence="1 2" key="2">
    <citation type="journal article" date="2019" name="G3 (Bethesda)">
        <title>Hybrid Assembly of the Genome of the Entomopathogenic Nematode Steinernema carpocapsae Identifies the X-Chromosome.</title>
        <authorList>
            <person name="Serra L."/>
            <person name="Macchietto M."/>
            <person name="Macias-Munoz A."/>
            <person name="McGill C.J."/>
            <person name="Rodriguez I.M."/>
            <person name="Rodriguez B."/>
            <person name="Murad R."/>
            <person name="Mortazavi A."/>
        </authorList>
    </citation>
    <scope>NUCLEOTIDE SEQUENCE [LARGE SCALE GENOMIC DNA]</scope>
    <source>
        <strain evidence="1 2">ALL</strain>
    </source>
</reference>
<dbReference type="Proteomes" id="UP000298663">
    <property type="component" value="Unassembled WGS sequence"/>
</dbReference>
<organism evidence="1 2">
    <name type="scientific">Steinernema carpocapsae</name>
    <name type="common">Entomopathogenic nematode</name>
    <dbReference type="NCBI Taxonomy" id="34508"/>
    <lineage>
        <taxon>Eukaryota</taxon>
        <taxon>Metazoa</taxon>
        <taxon>Ecdysozoa</taxon>
        <taxon>Nematoda</taxon>
        <taxon>Chromadorea</taxon>
        <taxon>Rhabditida</taxon>
        <taxon>Tylenchina</taxon>
        <taxon>Panagrolaimomorpha</taxon>
        <taxon>Strongyloidoidea</taxon>
        <taxon>Steinernematidae</taxon>
        <taxon>Steinernema</taxon>
    </lineage>
</organism>